<comment type="caution">
    <text evidence="2">The sequence shown here is derived from an EMBL/GenBank/DDBJ whole genome shotgun (WGS) entry which is preliminary data.</text>
</comment>
<feature type="region of interest" description="Disordered" evidence="1">
    <location>
        <begin position="30"/>
        <end position="50"/>
    </location>
</feature>
<organism evidence="2 3">
    <name type="scientific">Cardiocondyla obscurior</name>
    <dbReference type="NCBI Taxonomy" id="286306"/>
    <lineage>
        <taxon>Eukaryota</taxon>
        <taxon>Metazoa</taxon>
        <taxon>Ecdysozoa</taxon>
        <taxon>Arthropoda</taxon>
        <taxon>Hexapoda</taxon>
        <taxon>Insecta</taxon>
        <taxon>Pterygota</taxon>
        <taxon>Neoptera</taxon>
        <taxon>Endopterygota</taxon>
        <taxon>Hymenoptera</taxon>
        <taxon>Apocrita</taxon>
        <taxon>Aculeata</taxon>
        <taxon>Formicoidea</taxon>
        <taxon>Formicidae</taxon>
        <taxon>Myrmicinae</taxon>
        <taxon>Cardiocondyla</taxon>
    </lineage>
</organism>
<gene>
    <name evidence="2" type="ORF">PUN28_013560</name>
</gene>
<dbReference type="Proteomes" id="UP001430953">
    <property type="component" value="Unassembled WGS sequence"/>
</dbReference>
<keyword evidence="3" id="KW-1185">Reference proteome</keyword>
<name>A0AAW2F5U0_9HYME</name>
<reference evidence="2 3" key="1">
    <citation type="submission" date="2023-03" db="EMBL/GenBank/DDBJ databases">
        <title>High recombination rates correlate with genetic variation in Cardiocondyla obscurior ants.</title>
        <authorList>
            <person name="Errbii M."/>
        </authorList>
    </citation>
    <scope>NUCLEOTIDE SEQUENCE [LARGE SCALE GENOMIC DNA]</scope>
    <source>
        <strain evidence="2">Alpha-2009</strain>
        <tissue evidence="2">Whole body</tissue>
    </source>
</reference>
<feature type="compositionally biased region" description="Low complexity" evidence="1">
    <location>
        <begin position="103"/>
        <end position="122"/>
    </location>
</feature>
<feature type="compositionally biased region" description="Basic residues" evidence="1">
    <location>
        <begin position="33"/>
        <end position="49"/>
    </location>
</feature>
<proteinExistence type="predicted"/>
<protein>
    <submittedName>
        <fullName evidence="2">Uncharacterized protein</fullName>
    </submittedName>
</protein>
<feature type="region of interest" description="Disordered" evidence="1">
    <location>
        <begin position="92"/>
        <end position="126"/>
    </location>
</feature>
<evidence type="ECO:0000313" key="3">
    <source>
        <dbReference type="Proteomes" id="UP001430953"/>
    </source>
</evidence>
<sequence>MLRRASVRTILLRVAANNATKEVSVQFFQNSTSKKKKKKKEKNKKKKVKRIPESFDARSFAKFEILNSQLLILTIESAINFRRRVLIALRRSPHTRARRGVQSPSRLPFPSLSREPSPSTSSAFLPARARPLCTVVKSWPGGQKRSPRAQRLS</sequence>
<evidence type="ECO:0000313" key="2">
    <source>
        <dbReference type="EMBL" id="KAL0109994.1"/>
    </source>
</evidence>
<dbReference type="AlphaFoldDB" id="A0AAW2F5U0"/>
<accession>A0AAW2F5U0</accession>
<evidence type="ECO:0000256" key="1">
    <source>
        <dbReference type="SAM" id="MobiDB-lite"/>
    </source>
</evidence>
<dbReference type="EMBL" id="JADYXP020000014">
    <property type="protein sequence ID" value="KAL0109994.1"/>
    <property type="molecule type" value="Genomic_DNA"/>
</dbReference>